<gene>
    <name evidence="4" type="ORF">Thini_0158</name>
</gene>
<evidence type="ECO:0000256" key="2">
    <source>
        <dbReference type="SAM" id="MobiDB-lite"/>
    </source>
</evidence>
<accession>A0A656HAF3</accession>
<keyword evidence="1" id="KW-0175">Coiled coil</keyword>
<keyword evidence="5" id="KW-1185">Reference proteome</keyword>
<dbReference type="Proteomes" id="UP000005317">
    <property type="component" value="Unassembled WGS sequence"/>
</dbReference>
<dbReference type="OrthoDB" id="7064973at2"/>
<name>A0A656HAF3_THINJ</name>
<evidence type="ECO:0000259" key="3">
    <source>
        <dbReference type="Pfam" id="PF13511"/>
    </source>
</evidence>
<feature type="domain" description="DUF4124" evidence="3">
    <location>
        <begin position="16"/>
        <end position="79"/>
    </location>
</feature>
<evidence type="ECO:0000313" key="4">
    <source>
        <dbReference type="EMBL" id="EIJ32824.1"/>
    </source>
</evidence>
<reference evidence="5" key="1">
    <citation type="journal article" date="2011" name="Stand. Genomic Sci.">
        <title>Genome sequence of the filamentous, gliding Thiothrix nivea neotype strain (JP2(T)).</title>
        <authorList>
            <person name="Lapidus A."/>
            <person name="Nolan M."/>
            <person name="Lucas S."/>
            <person name="Glavina Del Rio T."/>
            <person name="Tice H."/>
            <person name="Cheng J.F."/>
            <person name="Tapia R."/>
            <person name="Han C."/>
            <person name="Goodwin L."/>
            <person name="Pitluck S."/>
            <person name="Liolios K."/>
            <person name="Pagani I."/>
            <person name="Ivanova N."/>
            <person name="Huntemann M."/>
            <person name="Mavromatis K."/>
            <person name="Mikhailova N."/>
            <person name="Pati A."/>
            <person name="Chen A."/>
            <person name="Palaniappan K."/>
            <person name="Land M."/>
            <person name="Brambilla E.M."/>
            <person name="Rohde M."/>
            <person name="Abt B."/>
            <person name="Verbarg S."/>
            <person name="Goker M."/>
            <person name="Bristow J."/>
            <person name="Eisen J.A."/>
            <person name="Markowitz V."/>
            <person name="Hugenholtz P."/>
            <person name="Kyrpides N.C."/>
            <person name="Klenk H.P."/>
            <person name="Woyke T."/>
        </authorList>
    </citation>
    <scope>NUCLEOTIDE SEQUENCE [LARGE SCALE GENOMIC DNA]</scope>
    <source>
        <strain evidence="5">ATCC 35100 / DSM 5205 / JP2</strain>
    </source>
</reference>
<dbReference type="InterPro" id="IPR025392">
    <property type="entry name" value="DUF4124"/>
</dbReference>
<sequence length="226" mass="25837" precursor="true">MSVTQAKYFIALVFHLIIVSSADAGLYRWVDAEGNVHYSDVIPAETNSREHSELNEQGMTVKTFPAAPTPEETAARQRQETLAKLRNALENKQQEQDKYLLANYEDVAELDAVFNSKLEVLDKNTRSIQERRSSLASRLEAIRMQARKLESAAERKKLTGYMQEAEQTLASYDYALQENQTEQDRLRQRYEKDRQRLKKLLSASPLSPRPDPSKAPATLHVALDRQ</sequence>
<organism evidence="4 5">
    <name type="scientific">Thiothrix nivea (strain ATCC 35100 / DSM 5205 / JP2)</name>
    <dbReference type="NCBI Taxonomy" id="870187"/>
    <lineage>
        <taxon>Bacteria</taxon>
        <taxon>Pseudomonadati</taxon>
        <taxon>Pseudomonadota</taxon>
        <taxon>Gammaproteobacteria</taxon>
        <taxon>Thiotrichales</taxon>
        <taxon>Thiotrichaceae</taxon>
        <taxon>Thiothrix</taxon>
    </lineage>
</organism>
<evidence type="ECO:0000313" key="5">
    <source>
        <dbReference type="Proteomes" id="UP000005317"/>
    </source>
</evidence>
<protein>
    <recommendedName>
        <fullName evidence="3">DUF4124 domain-containing protein</fullName>
    </recommendedName>
</protein>
<dbReference type="Pfam" id="PF13511">
    <property type="entry name" value="DUF4124"/>
    <property type="match status" value="1"/>
</dbReference>
<dbReference type="AlphaFoldDB" id="A0A656HAF3"/>
<dbReference type="RefSeq" id="WP_002706788.1">
    <property type="nucleotide sequence ID" value="NZ_JH651384.1"/>
</dbReference>
<feature type="coiled-coil region" evidence="1">
    <location>
        <begin position="75"/>
        <end position="102"/>
    </location>
</feature>
<proteinExistence type="predicted"/>
<dbReference type="EMBL" id="JH651384">
    <property type="protein sequence ID" value="EIJ32824.1"/>
    <property type="molecule type" value="Genomic_DNA"/>
</dbReference>
<evidence type="ECO:0000256" key="1">
    <source>
        <dbReference type="SAM" id="Coils"/>
    </source>
</evidence>
<feature type="region of interest" description="Disordered" evidence="2">
    <location>
        <begin position="201"/>
        <end position="226"/>
    </location>
</feature>